<sequence>MRIRIAAPALVTVGLLTALATAANATTAVAAVPAAPAPCAQQQLALMNAEDAIENVDAAPGVKAAYDALVKAGAVADVDKLSQKMAPNQLGAKMQALTPAETQALQAYNAAGDKYLQMRNAALAKAAPQRQNSREALRKCLRAHV</sequence>
<feature type="signal peptide" evidence="1">
    <location>
        <begin position="1"/>
        <end position="30"/>
    </location>
</feature>
<organism evidence="2 3">
    <name type="scientific">Streptosporangium subroseum</name>
    <dbReference type="NCBI Taxonomy" id="106412"/>
    <lineage>
        <taxon>Bacteria</taxon>
        <taxon>Bacillati</taxon>
        <taxon>Actinomycetota</taxon>
        <taxon>Actinomycetes</taxon>
        <taxon>Streptosporangiales</taxon>
        <taxon>Streptosporangiaceae</taxon>
        <taxon>Streptosporangium</taxon>
    </lineage>
</organism>
<name>A0A239HT31_9ACTN</name>
<keyword evidence="1" id="KW-0732">Signal</keyword>
<evidence type="ECO:0000256" key="1">
    <source>
        <dbReference type="SAM" id="SignalP"/>
    </source>
</evidence>
<evidence type="ECO:0000313" key="2">
    <source>
        <dbReference type="EMBL" id="SNS84472.1"/>
    </source>
</evidence>
<keyword evidence="3" id="KW-1185">Reference proteome</keyword>
<dbReference type="EMBL" id="FZOD01000017">
    <property type="protein sequence ID" value="SNS84472.1"/>
    <property type="molecule type" value="Genomic_DNA"/>
</dbReference>
<proteinExistence type="predicted"/>
<protein>
    <recommendedName>
        <fullName evidence="4">Hemophore-related protein</fullName>
    </recommendedName>
</protein>
<evidence type="ECO:0000313" key="3">
    <source>
        <dbReference type="Proteomes" id="UP000198282"/>
    </source>
</evidence>
<gene>
    <name evidence="2" type="ORF">SAMN05216276_1017129</name>
</gene>
<reference evidence="2 3" key="1">
    <citation type="submission" date="2017-06" db="EMBL/GenBank/DDBJ databases">
        <authorList>
            <person name="Kim H.J."/>
            <person name="Triplett B.A."/>
        </authorList>
    </citation>
    <scope>NUCLEOTIDE SEQUENCE [LARGE SCALE GENOMIC DNA]</scope>
    <source>
        <strain evidence="2 3">CGMCC 4.2132</strain>
    </source>
</reference>
<accession>A0A239HT31</accession>
<dbReference type="RefSeq" id="WP_089208667.1">
    <property type="nucleotide sequence ID" value="NZ_FZOD01000017.1"/>
</dbReference>
<dbReference type="Proteomes" id="UP000198282">
    <property type="component" value="Unassembled WGS sequence"/>
</dbReference>
<evidence type="ECO:0008006" key="4">
    <source>
        <dbReference type="Google" id="ProtNLM"/>
    </source>
</evidence>
<feature type="chain" id="PRO_5013326017" description="Hemophore-related protein" evidence="1">
    <location>
        <begin position="31"/>
        <end position="145"/>
    </location>
</feature>
<dbReference type="AlphaFoldDB" id="A0A239HT31"/>